<name>A0A5E7M0T9_PSEFL</name>
<evidence type="ECO:0000313" key="1">
    <source>
        <dbReference type="EMBL" id="VVP17933.1"/>
    </source>
</evidence>
<dbReference type="Proteomes" id="UP000349468">
    <property type="component" value="Unassembled WGS sequence"/>
</dbReference>
<proteinExistence type="predicted"/>
<dbReference type="AlphaFoldDB" id="A0A5E7M0T9"/>
<accession>A0A5E7M0T9</accession>
<evidence type="ECO:0008006" key="3">
    <source>
        <dbReference type="Google" id="ProtNLM"/>
    </source>
</evidence>
<evidence type="ECO:0000313" key="2">
    <source>
        <dbReference type="Proteomes" id="UP000349468"/>
    </source>
</evidence>
<sequence length="60" mass="6629">MLKPTRLACAIALPLLICGCQSSSTLRIQPAAWFMEERAPDLTQRMLNELSPSPMPGTRD</sequence>
<dbReference type="PROSITE" id="PS51257">
    <property type="entry name" value="PROKAR_LIPOPROTEIN"/>
    <property type="match status" value="1"/>
</dbReference>
<reference evidence="1 2" key="1">
    <citation type="submission" date="2019-09" db="EMBL/GenBank/DDBJ databases">
        <authorList>
            <person name="Chandra G."/>
            <person name="Truman W A."/>
        </authorList>
    </citation>
    <scope>NUCLEOTIDE SEQUENCE [LARGE SCALE GENOMIC DNA]</scope>
    <source>
        <strain evidence="1">PS870</strain>
    </source>
</reference>
<organism evidence="1 2">
    <name type="scientific">Pseudomonas fluorescens</name>
    <dbReference type="NCBI Taxonomy" id="294"/>
    <lineage>
        <taxon>Bacteria</taxon>
        <taxon>Pseudomonadati</taxon>
        <taxon>Pseudomonadota</taxon>
        <taxon>Gammaproteobacteria</taxon>
        <taxon>Pseudomonadales</taxon>
        <taxon>Pseudomonadaceae</taxon>
        <taxon>Pseudomonas</taxon>
    </lineage>
</organism>
<gene>
    <name evidence="1" type="ORF">PS870_03660</name>
</gene>
<protein>
    <recommendedName>
        <fullName evidence="3">Lipoprotein</fullName>
    </recommendedName>
</protein>
<dbReference type="EMBL" id="CABVIK010000012">
    <property type="protein sequence ID" value="VVP17933.1"/>
    <property type="molecule type" value="Genomic_DNA"/>
</dbReference>